<evidence type="ECO:0000313" key="2">
    <source>
        <dbReference type="EMBL" id="MEA9354980.1"/>
    </source>
</evidence>
<name>A0ABU5VSJ3_9BACT</name>
<evidence type="ECO:0000313" key="3">
    <source>
        <dbReference type="Proteomes" id="UP001302274"/>
    </source>
</evidence>
<protein>
    <recommendedName>
        <fullName evidence="4">PilX N-terminal</fullName>
    </recommendedName>
</protein>
<keyword evidence="1" id="KW-1133">Transmembrane helix</keyword>
<reference evidence="2 3" key="1">
    <citation type="submission" date="2023-11" db="EMBL/GenBank/DDBJ databases">
        <title>A Novel Polar Bacteriovorax (B. antarcticus) Isolated from the Biocrust in Antarctica.</title>
        <authorList>
            <person name="Mun W."/>
            <person name="Choi S.Y."/>
            <person name="Mitchell R.J."/>
        </authorList>
    </citation>
    <scope>NUCLEOTIDE SEQUENCE [LARGE SCALE GENOMIC DNA]</scope>
    <source>
        <strain evidence="2 3">PP10</strain>
    </source>
</reference>
<keyword evidence="3" id="KW-1185">Reference proteome</keyword>
<dbReference type="Proteomes" id="UP001302274">
    <property type="component" value="Unassembled WGS sequence"/>
</dbReference>
<keyword evidence="1" id="KW-0812">Transmembrane</keyword>
<accession>A0ABU5VSJ3</accession>
<organism evidence="2 3">
    <name type="scientific">Bacteriovorax antarcticus</name>
    <dbReference type="NCBI Taxonomy" id="3088717"/>
    <lineage>
        <taxon>Bacteria</taxon>
        <taxon>Pseudomonadati</taxon>
        <taxon>Bdellovibrionota</taxon>
        <taxon>Bacteriovoracia</taxon>
        <taxon>Bacteriovoracales</taxon>
        <taxon>Bacteriovoracaceae</taxon>
        <taxon>Bacteriovorax</taxon>
    </lineage>
</organism>
<gene>
    <name evidence="2" type="ORF">SHI21_02145</name>
</gene>
<keyword evidence="1" id="KW-0472">Membrane</keyword>
<dbReference type="EMBL" id="JAYGJQ010000001">
    <property type="protein sequence ID" value="MEA9354980.1"/>
    <property type="molecule type" value="Genomic_DNA"/>
</dbReference>
<proteinExistence type="predicted"/>
<feature type="transmembrane region" description="Helical" evidence="1">
    <location>
        <begin position="9"/>
        <end position="29"/>
    </location>
</feature>
<comment type="caution">
    <text evidence="2">The sequence shown here is derived from an EMBL/GenBank/DDBJ whole genome shotgun (WGS) entry which is preliminary data.</text>
</comment>
<sequence length="434" mass="46199">MFRLDQKGVSLPIVLAILALVIANTYYFMDVEKNTKDQSIKRGAEIEDNTEKIRLASFLSDVSVCSSINTPPPPAGKENDVFGGKTISQINLAGTNPLKKAGIEFLKMAIPTGPANKPNFLPVYGRGSLKLLHYEIVANPQPALPAPQIPIEKLYYLKVTYTIIDRSDLQSDTGKTKVIRLPLYLVFNAGNPNNIINTCFTEADEGLNTVTNAVTESCKGTTARLVTNGLLECQHEQNPQTCGNSEVLVGVKLTADNPSIGKQEYVCDYPKNTAVTAGTYCGARELLSDLQANDKFICSTTDPVCASGQMFVMVGATIKPNCVPSCAANELFKSVGSSGVPTCIPRPKQCPVGQYTKTISKGGEITCEAYTVLNKTCSAGKVAADIDPTAGAAASGDTALGCRVITKDKVCPGVTTETTFVQSLATVTPACKTF</sequence>
<evidence type="ECO:0000256" key="1">
    <source>
        <dbReference type="SAM" id="Phobius"/>
    </source>
</evidence>
<dbReference type="RefSeq" id="WP_323574470.1">
    <property type="nucleotide sequence ID" value="NZ_JAYGJQ010000001.1"/>
</dbReference>
<evidence type="ECO:0008006" key="4">
    <source>
        <dbReference type="Google" id="ProtNLM"/>
    </source>
</evidence>